<accession>A0ABR1VZQ1</accession>
<dbReference type="Proteomes" id="UP001433268">
    <property type="component" value="Unassembled WGS sequence"/>
</dbReference>
<proteinExistence type="predicted"/>
<protein>
    <submittedName>
        <fullName evidence="1">Uncharacterized protein</fullName>
    </submittedName>
</protein>
<comment type="caution">
    <text evidence="1">The sequence shown here is derived from an EMBL/GenBank/DDBJ whole genome shotgun (WGS) entry which is preliminary data.</text>
</comment>
<reference evidence="1 2" key="1">
    <citation type="submission" date="2023-01" db="EMBL/GenBank/DDBJ databases">
        <title>Analysis of 21 Apiospora genomes using comparative genomics revels a genus with tremendous synthesis potential of carbohydrate active enzymes and secondary metabolites.</title>
        <authorList>
            <person name="Sorensen T."/>
        </authorList>
    </citation>
    <scope>NUCLEOTIDE SEQUENCE [LARGE SCALE GENOMIC DNA]</scope>
    <source>
        <strain evidence="1 2">CBS 114990</strain>
    </source>
</reference>
<evidence type="ECO:0000313" key="2">
    <source>
        <dbReference type="Proteomes" id="UP001433268"/>
    </source>
</evidence>
<dbReference type="EMBL" id="JAQQWN010000007">
    <property type="protein sequence ID" value="KAK8075333.1"/>
    <property type="molecule type" value="Genomic_DNA"/>
</dbReference>
<evidence type="ECO:0000313" key="1">
    <source>
        <dbReference type="EMBL" id="KAK8075333.1"/>
    </source>
</evidence>
<name>A0ABR1VZQ1_9PEZI</name>
<keyword evidence="2" id="KW-1185">Reference proteome</keyword>
<gene>
    <name evidence="1" type="ORF">PG997_009996</name>
</gene>
<sequence length="194" mass="22083">MYVPSPYSISLRHSSPTTHNQATYLSPTFSVHRLTNHPPLPQSSIQQQIDSLETHRVNTLTELCRIERAAAACENEEDSRAFQAPMTQAWTYYVTTSGQFLTELRGLSRNYPFCAELVSEGAPARAGGPGEQPELEPGVVVFGEDARGSWRKEMWQDRSPTEEEAEQLAQCFEYEWTQAVDTMLRHWPNSPTWY</sequence>
<organism evidence="1 2">
    <name type="scientific">Apiospora hydei</name>
    <dbReference type="NCBI Taxonomy" id="1337664"/>
    <lineage>
        <taxon>Eukaryota</taxon>
        <taxon>Fungi</taxon>
        <taxon>Dikarya</taxon>
        <taxon>Ascomycota</taxon>
        <taxon>Pezizomycotina</taxon>
        <taxon>Sordariomycetes</taxon>
        <taxon>Xylariomycetidae</taxon>
        <taxon>Amphisphaeriales</taxon>
        <taxon>Apiosporaceae</taxon>
        <taxon>Apiospora</taxon>
    </lineage>
</organism>
<dbReference type="GeneID" id="92047371"/>
<dbReference type="RefSeq" id="XP_066666273.1">
    <property type="nucleotide sequence ID" value="XM_066814311.1"/>
</dbReference>